<dbReference type="AlphaFoldDB" id="A0A9K3IU27"/>
<dbReference type="Gramene" id="mRNA:HanXRQr2_Chr06g0255221">
    <property type="protein sequence ID" value="mRNA:HanXRQr2_Chr06g0255221"/>
    <property type="gene ID" value="HanXRQr2_Chr06g0255221"/>
</dbReference>
<comment type="caution">
    <text evidence="1">The sequence shown here is derived from an EMBL/GenBank/DDBJ whole genome shotgun (WGS) entry which is preliminary data.</text>
</comment>
<accession>A0A9K3IU27</accession>
<reference evidence="1" key="2">
    <citation type="submission" date="2020-06" db="EMBL/GenBank/DDBJ databases">
        <title>Helianthus annuus Genome sequencing and assembly Release 2.</title>
        <authorList>
            <person name="Gouzy J."/>
            <person name="Langlade N."/>
            <person name="Munos S."/>
        </authorList>
    </citation>
    <scope>NUCLEOTIDE SEQUENCE</scope>
    <source>
        <tissue evidence="1">Leaves</tissue>
    </source>
</reference>
<evidence type="ECO:0000313" key="2">
    <source>
        <dbReference type="Proteomes" id="UP000215914"/>
    </source>
</evidence>
<protein>
    <submittedName>
        <fullName evidence="1">Uncharacterized protein</fullName>
    </submittedName>
</protein>
<gene>
    <name evidence="1" type="ORF">HanXRQr2_Chr06g0255221</name>
</gene>
<reference evidence="1" key="1">
    <citation type="journal article" date="2017" name="Nature">
        <title>The sunflower genome provides insights into oil metabolism, flowering and Asterid evolution.</title>
        <authorList>
            <person name="Badouin H."/>
            <person name="Gouzy J."/>
            <person name="Grassa C.J."/>
            <person name="Murat F."/>
            <person name="Staton S.E."/>
            <person name="Cottret L."/>
            <person name="Lelandais-Briere C."/>
            <person name="Owens G.L."/>
            <person name="Carrere S."/>
            <person name="Mayjonade B."/>
            <person name="Legrand L."/>
            <person name="Gill N."/>
            <person name="Kane N.C."/>
            <person name="Bowers J.E."/>
            <person name="Hubner S."/>
            <person name="Bellec A."/>
            <person name="Berard A."/>
            <person name="Berges H."/>
            <person name="Blanchet N."/>
            <person name="Boniface M.C."/>
            <person name="Brunel D."/>
            <person name="Catrice O."/>
            <person name="Chaidir N."/>
            <person name="Claudel C."/>
            <person name="Donnadieu C."/>
            <person name="Faraut T."/>
            <person name="Fievet G."/>
            <person name="Helmstetter N."/>
            <person name="King M."/>
            <person name="Knapp S.J."/>
            <person name="Lai Z."/>
            <person name="Le Paslier M.C."/>
            <person name="Lippi Y."/>
            <person name="Lorenzon L."/>
            <person name="Mandel J.R."/>
            <person name="Marage G."/>
            <person name="Marchand G."/>
            <person name="Marquand E."/>
            <person name="Bret-Mestries E."/>
            <person name="Morien E."/>
            <person name="Nambeesan S."/>
            <person name="Nguyen T."/>
            <person name="Pegot-Espagnet P."/>
            <person name="Pouilly N."/>
            <person name="Raftis F."/>
            <person name="Sallet E."/>
            <person name="Schiex T."/>
            <person name="Thomas J."/>
            <person name="Vandecasteele C."/>
            <person name="Vares D."/>
            <person name="Vear F."/>
            <person name="Vautrin S."/>
            <person name="Crespi M."/>
            <person name="Mangin B."/>
            <person name="Burke J.M."/>
            <person name="Salse J."/>
            <person name="Munos S."/>
            <person name="Vincourt P."/>
            <person name="Rieseberg L.H."/>
            <person name="Langlade N.B."/>
        </authorList>
    </citation>
    <scope>NUCLEOTIDE SEQUENCE</scope>
    <source>
        <tissue evidence="1">Leaves</tissue>
    </source>
</reference>
<dbReference type="EMBL" id="MNCJ02000321">
    <property type="protein sequence ID" value="KAF5802060.1"/>
    <property type="molecule type" value="Genomic_DNA"/>
</dbReference>
<proteinExistence type="predicted"/>
<sequence>MLGIHYKWSYVSKFFNFVEIYVLGKSGFWSESHNFMNLMLTTLVQDESGEPIRTRCENAMTCEEKLKVTASYKHLLLLNSDTKSTACWVP</sequence>
<keyword evidence="2" id="KW-1185">Reference proteome</keyword>
<name>A0A9K3IU27_HELAN</name>
<evidence type="ECO:0000313" key="1">
    <source>
        <dbReference type="EMBL" id="KAF5802060.1"/>
    </source>
</evidence>
<dbReference type="Proteomes" id="UP000215914">
    <property type="component" value="Unassembled WGS sequence"/>
</dbReference>
<organism evidence="1 2">
    <name type="scientific">Helianthus annuus</name>
    <name type="common">Common sunflower</name>
    <dbReference type="NCBI Taxonomy" id="4232"/>
    <lineage>
        <taxon>Eukaryota</taxon>
        <taxon>Viridiplantae</taxon>
        <taxon>Streptophyta</taxon>
        <taxon>Embryophyta</taxon>
        <taxon>Tracheophyta</taxon>
        <taxon>Spermatophyta</taxon>
        <taxon>Magnoliopsida</taxon>
        <taxon>eudicotyledons</taxon>
        <taxon>Gunneridae</taxon>
        <taxon>Pentapetalae</taxon>
        <taxon>asterids</taxon>
        <taxon>campanulids</taxon>
        <taxon>Asterales</taxon>
        <taxon>Asteraceae</taxon>
        <taxon>Asteroideae</taxon>
        <taxon>Heliantheae alliance</taxon>
        <taxon>Heliantheae</taxon>
        <taxon>Helianthus</taxon>
    </lineage>
</organism>